<reference evidence="4" key="1">
    <citation type="submission" date="2016-06" db="EMBL/GenBank/DDBJ databases">
        <authorList>
            <person name="Varghese N."/>
            <person name="Submissions Spin"/>
        </authorList>
    </citation>
    <scope>NUCLEOTIDE SEQUENCE [LARGE SCALE GENOMIC DNA]</scope>
    <source>
        <strain evidence="4">DSM 43816</strain>
    </source>
</reference>
<dbReference type="RefSeq" id="WP_088980603.1">
    <property type="nucleotide sequence ID" value="NZ_JBFAII010000031.1"/>
</dbReference>
<evidence type="ECO:0008006" key="5">
    <source>
        <dbReference type="Google" id="ProtNLM"/>
    </source>
</evidence>
<gene>
    <name evidence="3" type="ORF">GA0070618_1032</name>
</gene>
<name>A0A1C4V7U9_MICEC</name>
<sequence length="144" mass="15672">MTETHATTTPGAPVFPPGRYGRRRDPGRRRPWLTGALLAVALAFSGLVTFRLYQQYGDPTYDAQVITYTDITDTQVVVEFQVTVPPGGSAVCLLRARDVAGAEVSREEVTVTAPGDERSITTRHRLATSAEPFIGEVVRCRPPA</sequence>
<evidence type="ECO:0000313" key="3">
    <source>
        <dbReference type="EMBL" id="SCE80100.1"/>
    </source>
</evidence>
<keyword evidence="2" id="KW-0812">Transmembrane</keyword>
<dbReference type="Proteomes" id="UP000198253">
    <property type="component" value="Chromosome I"/>
</dbReference>
<feature type="region of interest" description="Disordered" evidence="1">
    <location>
        <begin position="1"/>
        <end position="27"/>
    </location>
</feature>
<evidence type="ECO:0000256" key="1">
    <source>
        <dbReference type="SAM" id="MobiDB-lite"/>
    </source>
</evidence>
<dbReference type="EMBL" id="LT607413">
    <property type="protein sequence ID" value="SCE80100.1"/>
    <property type="molecule type" value="Genomic_DNA"/>
</dbReference>
<feature type="transmembrane region" description="Helical" evidence="2">
    <location>
        <begin position="32"/>
        <end position="53"/>
    </location>
</feature>
<dbReference type="OrthoDB" id="3542971at2"/>
<feature type="compositionally biased region" description="Polar residues" evidence="1">
    <location>
        <begin position="1"/>
        <end position="10"/>
    </location>
</feature>
<dbReference type="Pfam" id="PF14155">
    <property type="entry name" value="DUF4307"/>
    <property type="match status" value="1"/>
</dbReference>
<keyword evidence="2" id="KW-1133">Transmembrane helix</keyword>
<keyword evidence="4" id="KW-1185">Reference proteome</keyword>
<organism evidence="3 4">
    <name type="scientific">Micromonospora echinospora</name>
    <name type="common">Micromonospora purpurea</name>
    <dbReference type="NCBI Taxonomy" id="1877"/>
    <lineage>
        <taxon>Bacteria</taxon>
        <taxon>Bacillati</taxon>
        <taxon>Actinomycetota</taxon>
        <taxon>Actinomycetes</taxon>
        <taxon>Micromonosporales</taxon>
        <taxon>Micromonosporaceae</taxon>
        <taxon>Micromonospora</taxon>
    </lineage>
</organism>
<dbReference type="InParanoid" id="A0A1C4V7U9"/>
<evidence type="ECO:0000256" key="2">
    <source>
        <dbReference type="SAM" id="Phobius"/>
    </source>
</evidence>
<accession>A0A1C4V7U9</accession>
<dbReference type="AlphaFoldDB" id="A0A1C4V7U9"/>
<keyword evidence="2" id="KW-0472">Membrane</keyword>
<dbReference type="InterPro" id="IPR025443">
    <property type="entry name" value="DUF4307"/>
</dbReference>
<protein>
    <recommendedName>
        <fullName evidence="5">DUF4307 domain-containing protein</fullName>
    </recommendedName>
</protein>
<evidence type="ECO:0000313" key="4">
    <source>
        <dbReference type="Proteomes" id="UP000198253"/>
    </source>
</evidence>
<proteinExistence type="predicted"/>